<proteinExistence type="predicted"/>
<keyword evidence="4" id="KW-1185">Reference proteome</keyword>
<keyword evidence="2" id="KW-0812">Transmembrane</keyword>
<accession>A0A5C3E655</accession>
<keyword evidence="2" id="KW-1133">Transmembrane helix</keyword>
<feature type="transmembrane region" description="Helical" evidence="2">
    <location>
        <begin position="136"/>
        <end position="154"/>
    </location>
</feature>
<dbReference type="Proteomes" id="UP000324022">
    <property type="component" value="Unassembled WGS sequence"/>
</dbReference>
<feature type="transmembrane region" description="Helical" evidence="2">
    <location>
        <begin position="51"/>
        <end position="68"/>
    </location>
</feature>
<evidence type="ECO:0000313" key="4">
    <source>
        <dbReference type="Proteomes" id="UP000324022"/>
    </source>
</evidence>
<dbReference type="EMBL" id="OOIN01000008">
    <property type="protein sequence ID" value="SPO25056.1"/>
    <property type="molecule type" value="Genomic_DNA"/>
</dbReference>
<keyword evidence="2" id="KW-0472">Membrane</keyword>
<dbReference type="OrthoDB" id="5399848at2759"/>
<protein>
    <submittedName>
        <fullName evidence="3">Uncharacterized protein</fullName>
    </submittedName>
</protein>
<evidence type="ECO:0000313" key="3">
    <source>
        <dbReference type="EMBL" id="SPO25056.1"/>
    </source>
</evidence>
<feature type="transmembrane region" description="Helical" evidence="2">
    <location>
        <begin position="166"/>
        <end position="187"/>
    </location>
</feature>
<reference evidence="3 4" key="1">
    <citation type="submission" date="2018-03" db="EMBL/GenBank/DDBJ databases">
        <authorList>
            <person name="Guldener U."/>
        </authorList>
    </citation>
    <scope>NUCLEOTIDE SEQUENCE [LARGE SCALE GENOMIC DNA]</scope>
    <source>
        <strain evidence="3 4">NBRC100155</strain>
    </source>
</reference>
<name>A0A5C3E655_9BASI</name>
<feature type="transmembrane region" description="Helical" evidence="2">
    <location>
        <begin position="207"/>
        <end position="226"/>
    </location>
</feature>
<organism evidence="3 4">
    <name type="scientific">Ustilago trichophora</name>
    <dbReference type="NCBI Taxonomy" id="86804"/>
    <lineage>
        <taxon>Eukaryota</taxon>
        <taxon>Fungi</taxon>
        <taxon>Dikarya</taxon>
        <taxon>Basidiomycota</taxon>
        <taxon>Ustilaginomycotina</taxon>
        <taxon>Ustilaginomycetes</taxon>
        <taxon>Ustilaginales</taxon>
        <taxon>Ustilaginaceae</taxon>
        <taxon>Ustilago</taxon>
    </lineage>
</organism>
<evidence type="ECO:0000256" key="2">
    <source>
        <dbReference type="SAM" id="Phobius"/>
    </source>
</evidence>
<sequence length="265" mass="28922">MGTANSALNRDPPKVHRSLCGLRYDNRFTFASDRPRGITTTCFNDVVLEPLATWVLLLVLLPLLALKLRRKRSSSTSSSRLIHYRSSAYGNENKLSGKYTRLRTSLDALYMLLVVAAFLMNILQIVRLALADRGVGLLPFNLAGILIVLVLMHARAPDSSAVSSTVLAFWAMLLTFTSVALGGLGKLSGVEDRQGTEYLLSDEMIDVGVQIGLYAVFLIIEATRLVKRLVAIRQESRGNARLPEHGPQDGLATSQSAEDKPAIAA</sequence>
<feature type="transmembrane region" description="Helical" evidence="2">
    <location>
        <begin position="108"/>
        <end position="130"/>
    </location>
</feature>
<gene>
    <name evidence="3" type="ORF">UTRI_01573_B</name>
</gene>
<evidence type="ECO:0000256" key="1">
    <source>
        <dbReference type="SAM" id="MobiDB-lite"/>
    </source>
</evidence>
<feature type="region of interest" description="Disordered" evidence="1">
    <location>
        <begin position="240"/>
        <end position="265"/>
    </location>
</feature>
<dbReference type="AlphaFoldDB" id="A0A5C3E655"/>